<feature type="compositionally biased region" description="Basic residues" evidence="5">
    <location>
        <begin position="231"/>
        <end position="244"/>
    </location>
</feature>
<feature type="region of interest" description="Disordered" evidence="5">
    <location>
        <begin position="1"/>
        <end position="62"/>
    </location>
</feature>
<feature type="region of interest" description="Disordered" evidence="5">
    <location>
        <begin position="357"/>
        <end position="392"/>
    </location>
</feature>
<evidence type="ECO:0000256" key="4">
    <source>
        <dbReference type="PROSITE-ProRule" id="PRU00267"/>
    </source>
</evidence>
<accession>A0AAV2PA45</accession>
<dbReference type="SUPFAM" id="SSF47095">
    <property type="entry name" value="HMG-box"/>
    <property type="match status" value="1"/>
</dbReference>
<dbReference type="GO" id="GO:0005634">
    <property type="term" value="C:nucleus"/>
    <property type="evidence" value="ECO:0007669"/>
    <property type="project" value="UniProtKB-SubCell"/>
</dbReference>
<dbReference type="InterPro" id="IPR009071">
    <property type="entry name" value="HMG_box_dom"/>
</dbReference>
<feature type="region of interest" description="Disordered" evidence="5">
    <location>
        <begin position="161"/>
        <end position="254"/>
    </location>
</feature>
<feature type="compositionally biased region" description="Polar residues" evidence="5">
    <location>
        <begin position="174"/>
        <end position="186"/>
    </location>
</feature>
<dbReference type="SMART" id="SM00398">
    <property type="entry name" value="HMG"/>
    <property type="match status" value="1"/>
</dbReference>
<evidence type="ECO:0000313" key="8">
    <source>
        <dbReference type="Proteomes" id="UP001497644"/>
    </source>
</evidence>
<feature type="compositionally biased region" description="Low complexity" evidence="5">
    <location>
        <begin position="187"/>
        <end position="199"/>
    </location>
</feature>
<protein>
    <recommendedName>
        <fullName evidence="6">HMG box domain-containing protein</fullName>
    </recommendedName>
</protein>
<keyword evidence="2 4" id="KW-0238">DNA-binding</keyword>
<reference evidence="7" key="1">
    <citation type="submission" date="2024-04" db="EMBL/GenBank/DDBJ databases">
        <authorList>
            <consortium name="Molecular Ecology Group"/>
        </authorList>
    </citation>
    <scope>NUCLEOTIDE SEQUENCE</scope>
</reference>
<dbReference type="Proteomes" id="UP001497644">
    <property type="component" value="Chromosome 8"/>
</dbReference>
<feature type="compositionally biased region" description="Low complexity" evidence="5">
    <location>
        <begin position="102"/>
        <end position="134"/>
    </location>
</feature>
<evidence type="ECO:0000256" key="1">
    <source>
        <dbReference type="ARBA" id="ARBA00004123"/>
    </source>
</evidence>
<dbReference type="FunFam" id="1.10.30.10:FF:000005">
    <property type="entry name" value="TOX high mobility group box family member 3"/>
    <property type="match status" value="1"/>
</dbReference>
<feature type="DNA-binding region" description="HMG box" evidence="4">
    <location>
        <begin position="249"/>
        <end position="317"/>
    </location>
</feature>
<dbReference type="AlphaFoldDB" id="A0AAV2PA45"/>
<dbReference type="PROSITE" id="PS50118">
    <property type="entry name" value="HMG_BOX_2"/>
    <property type="match status" value="1"/>
</dbReference>
<dbReference type="CDD" id="cd21995">
    <property type="entry name" value="HMG-box_TOX-like"/>
    <property type="match status" value="1"/>
</dbReference>
<keyword evidence="3 4" id="KW-0539">Nucleus</keyword>
<gene>
    <name evidence="7" type="ORF">LPLAT_LOCUS13660</name>
</gene>
<evidence type="ECO:0000256" key="5">
    <source>
        <dbReference type="SAM" id="MobiDB-lite"/>
    </source>
</evidence>
<proteinExistence type="predicted"/>
<keyword evidence="8" id="KW-1185">Reference proteome</keyword>
<evidence type="ECO:0000259" key="6">
    <source>
        <dbReference type="PROSITE" id="PS50118"/>
    </source>
</evidence>
<dbReference type="Pfam" id="PF00505">
    <property type="entry name" value="HMG_box"/>
    <property type="match status" value="1"/>
</dbReference>
<feature type="region of interest" description="Disordered" evidence="5">
    <location>
        <begin position="84"/>
        <end position="134"/>
    </location>
</feature>
<dbReference type="GO" id="GO:0031490">
    <property type="term" value="F:chromatin DNA binding"/>
    <property type="evidence" value="ECO:0007669"/>
    <property type="project" value="TreeGrafter"/>
</dbReference>
<dbReference type="PANTHER" id="PTHR45781">
    <property type="entry name" value="AGAP000281-PA"/>
    <property type="match status" value="1"/>
</dbReference>
<dbReference type="GO" id="GO:0006357">
    <property type="term" value="P:regulation of transcription by RNA polymerase II"/>
    <property type="evidence" value="ECO:0007669"/>
    <property type="project" value="TreeGrafter"/>
</dbReference>
<feature type="compositionally biased region" description="Low complexity" evidence="5">
    <location>
        <begin position="26"/>
        <end position="55"/>
    </location>
</feature>
<feature type="domain" description="HMG box" evidence="6">
    <location>
        <begin position="249"/>
        <end position="317"/>
    </location>
</feature>
<dbReference type="PANTHER" id="PTHR45781:SF1">
    <property type="entry name" value="HMG BOX DOMAIN-CONTAINING PROTEIN"/>
    <property type="match status" value="1"/>
</dbReference>
<dbReference type="InterPro" id="IPR051365">
    <property type="entry name" value="TOX_HMG-box_domain"/>
</dbReference>
<organism evidence="7 8">
    <name type="scientific">Lasius platythorax</name>
    <dbReference type="NCBI Taxonomy" id="488582"/>
    <lineage>
        <taxon>Eukaryota</taxon>
        <taxon>Metazoa</taxon>
        <taxon>Ecdysozoa</taxon>
        <taxon>Arthropoda</taxon>
        <taxon>Hexapoda</taxon>
        <taxon>Insecta</taxon>
        <taxon>Pterygota</taxon>
        <taxon>Neoptera</taxon>
        <taxon>Endopterygota</taxon>
        <taxon>Hymenoptera</taxon>
        <taxon>Apocrita</taxon>
        <taxon>Aculeata</taxon>
        <taxon>Formicoidea</taxon>
        <taxon>Formicidae</taxon>
        <taxon>Formicinae</taxon>
        <taxon>Lasius</taxon>
        <taxon>Lasius</taxon>
    </lineage>
</organism>
<dbReference type="Gene3D" id="1.10.30.10">
    <property type="entry name" value="High mobility group box domain"/>
    <property type="match status" value="1"/>
</dbReference>
<feature type="compositionally biased region" description="Polar residues" evidence="5">
    <location>
        <begin position="84"/>
        <end position="101"/>
    </location>
</feature>
<feature type="compositionally biased region" description="Low complexity" evidence="5">
    <location>
        <begin position="364"/>
        <end position="380"/>
    </location>
</feature>
<dbReference type="InterPro" id="IPR036910">
    <property type="entry name" value="HMG_box_dom_sf"/>
</dbReference>
<dbReference type="EMBL" id="OZ034831">
    <property type="protein sequence ID" value="CAL1688631.1"/>
    <property type="molecule type" value="Genomic_DNA"/>
</dbReference>
<evidence type="ECO:0000256" key="2">
    <source>
        <dbReference type="ARBA" id="ARBA00023125"/>
    </source>
</evidence>
<feature type="compositionally biased region" description="Low complexity" evidence="5">
    <location>
        <begin position="161"/>
        <end position="173"/>
    </location>
</feature>
<sequence>MSDQTFHTPSFGDEDFDIPTIHPHSHQQQQQQHQQHDSMQGYGQPQMMQGNGMQQSPDNLNLDASGYQQQLYLQQEHSMQPINVSSAYGSSQDSYAISSSRQQQHSGQQLLMLQQQQQHQQQQHQQQQHQQQQQQHQQHQQQQQQQQQQVQMQHIQYMHSQQQLQQQQQQIQYRSPTGGSPSAMQVNNISETNNNTTTSEDSDDSTPHSGMITVIKREPPSPETADAGAKNQRKTKSQKKKKKRDPNEPQKPVSAYALFFRDTQAVIKGKHPNASFGEVSKIVASMWDALELEHKNYYKKKTEAAKKEYLKALAAYRASLVSKGAGENEQKQQVQQPQQQMQYSGYTSYASNNAPGNVTYQIYSPQHQPSSPQQQQQQQQMAINKKSPHHLAMQGNPQQQALMGNVMVPSHMAQQQQHIQQQISQQQYMQVPQQQVQQVQQQQQQQIIHMSPSRAEFIKEDLSIKSETLSSCSSPVNPSQVAMTGQGPPPCIHQGCPNPAISNNEWEDEYCSNECVVSHCRFADVFNTWVSSNQNPQQNYSTVK</sequence>
<evidence type="ECO:0000313" key="7">
    <source>
        <dbReference type="EMBL" id="CAL1688631.1"/>
    </source>
</evidence>
<evidence type="ECO:0000256" key="3">
    <source>
        <dbReference type="ARBA" id="ARBA00023242"/>
    </source>
</evidence>
<comment type="subcellular location">
    <subcellularLocation>
        <location evidence="1">Nucleus</location>
    </subcellularLocation>
</comment>
<name>A0AAV2PA45_9HYME</name>